<dbReference type="Gene3D" id="1.25.40.10">
    <property type="entry name" value="Tetratricopeptide repeat domain"/>
    <property type="match status" value="3"/>
</dbReference>
<evidence type="ECO:0000256" key="1">
    <source>
        <dbReference type="ARBA" id="ARBA00022737"/>
    </source>
</evidence>
<dbReference type="InterPro" id="IPR051012">
    <property type="entry name" value="CellSynth/LPSAsmb/PSIAsmb"/>
</dbReference>
<reference evidence="5 6" key="1">
    <citation type="submission" date="2019-11" db="EMBL/GenBank/DDBJ databases">
        <title>Comparative genomics of hydrocarbon-degrading Desulfosarcina strains.</title>
        <authorList>
            <person name="Watanabe M."/>
            <person name="Kojima H."/>
            <person name="Fukui M."/>
        </authorList>
    </citation>
    <scope>NUCLEOTIDE SEQUENCE [LARGE SCALE GENOMIC DNA]</scope>
    <source>
        <strain evidence="5 6">28bB2T</strain>
    </source>
</reference>
<dbReference type="EMBL" id="AP021876">
    <property type="protein sequence ID" value="BBO82596.1"/>
    <property type="molecule type" value="Genomic_DNA"/>
</dbReference>
<keyword evidence="2 3" id="KW-0802">TPR repeat</keyword>
<dbReference type="PROSITE" id="PS50005">
    <property type="entry name" value="TPR"/>
    <property type="match status" value="1"/>
</dbReference>
<dbReference type="Pfam" id="PF13432">
    <property type="entry name" value="TPR_16"/>
    <property type="match status" value="1"/>
</dbReference>
<dbReference type="PANTHER" id="PTHR45586:SF1">
    <property type="entry name" value="LIPOPOLYSACCHARIDE ASSEMBLY PROTEIN B"/>
    <property type="match status" value="1"/>
</dbReference>
<evidence type="ECO:0008006" key="7">
    <source>
        <dbReference type="Google" id="ProtNLM"/>
    </source>
</evidence>
<dbReference type="SUPFAM" id="SSF48452">
    <property type="entry name" value="TPR-like"/>
    <property type="match status" value="2"/>
</dbReference>
<feature type="signal peptide" evidence="4">
    <location>
        <begin position="1"/>
        <end position="27"/>
    </location>
</feature>
<dbReference type="Pfam" id="PF13174">
    <property type="entry name" value="TPR_6"/>
    <property type="match status" value="1"/>
</dbReference>
<dbReference type="PANTHER" id="PTHR45586">
    <property type="entry name" value="TPR REPEAT-CONTAINING PROTEIN PA4667"/>
    <property type="match status" value="1"/>
</dbReference>
<gene>
    <name evidence="5" type="ORF">DSCO28_31620</name>
</gene>
<dbReference type="Pfam" id="PF12895">
    <property type="entry name" value="ANAPC3"/>
    <property type="match status" value="1"/>
</dbReference>
<proteinExistence type="predicted"/>
<name>A0A5K7ZMV6_9BACT</name>
<dbReference type="SMART" id="SM00028">
    <property type="entry name" value="TPR"/>
    <property type="match status" value="5"/>
</dbReference>
<accession>A0A5K7ZMV6</accession>
<feature type="repeat" description="TPR" evidence="3">
    <location>
        <begin position="81"/>
        <end position="114"/>
    </location>
</feature>
<dbReference type="AlphaFoldDB" id="A0A5K7ZMV6"/>
<organism evidence="5 6">
    <name type="scientific">Desulfosarcina ovata subsp. sediminis</name>
    <dbReference type="NCBI Taxonomy" id="885957"/>
    <lineage>
        <taxon>Bacteria</taxon>
        <taxon>Pseudomonadati</taxon>
        <taxon>Thermodesulfobacteriota</taxon>
        <taxon>Desulfobacteria</taxon>
        <taxon>Desulfobacterales</taxon>
        <taxon>Desulfosarcinaceae</taxon>
        <taxon>Desulfosarcina</taxon>
    </lineage>
</organism>
<evidence type="ECO:0000256" key="3">
    <source>
        <dbReference type="PROSITE-ProRule" id="PRU00339"/>
    </source>
</evidence>
<keyword evidence="1" id="KW-0677">Repeat</keyword>
<feature type="chain" id="PRO_5024413213" description="Tetratricopeptide repeat protein" evidence="4">
    <location>
        <begin position="28"/>
        <end position="440"/>
    </location>
</feature>
<dbReference type="Proteomes" id="UP000425960">
    <property type="component" value="Chromosome"/>
</dbReference>
<evidence type="ECO:0000256" key="4">
    <source>
        <dbReference type="SAM" id="SignalP"/>
    </source>
</evidence>
<dbReference type="InterPro" id="IPR019734">
    <property type="entry name" value="TPR_rpt"/>
</dbReference>
<protein>
    <recommendedName>
        <fullName evidence="7">Tetratricopeptide repeat protein</fullName>
    </recommendedName>
</protein>
<keyword evidence="4" id="KW-0732">Signal</keyword>
<dbReference type="RefSeq" id="WP_155323014.1">
    <property type="nucleotide sequence ID" value="NZ_AP021876.1"/>
</dbReference>
<evidence type="ECO:0000256" key="2">
    <source>
        <dbReference type="ARBA" id="ARBA00022803"/>
    </source>
</evidence>
<evidence type="ECO:0000313" key="6">
    <source>
        <dbReference type="Proteomes" id="UP000425960"/>
    </source>
</evidence>
<evidence type="ECO:0000313" key="5">
    <source>
        <dbReference type="EMBL" id="BBO82596.1"/>
    </source>
</evidence>
<sequence length="440" mass="49354">MSMPKLHRAWRLALLLIMLAFPVGVSAVDNSSRQPMPPAVRLVLARISPMIKAEDYPHAVEALKAFKTRAESSGGTDGDHPEIGFALGNCYLMLEQHASAVAAYKRVVARDETHTAAWLNMAKACYELEQYADAGRAFEKGYATATEKSPQTLYYSAVAHMLAENHVRAVDLFRRLADEYPDALKPEWKENWVQSLLAMDRARQALPLIRDLARVYTGEKKIQWQEILLYQYMQLDMPKAAIDLAQRLTRQTPTVAKWWKALAHIQLTAGKEEAALAALTIYSYLTPLSLDEKKLLADLNLQLGIPVKAVPLYEAYLKEKPNPRVLERLATAFQQMGRPETALATIETLASRSHDPALQLLRGELLYELKRYDAAVAAYRQVARAKGRHAGRAWLMAGYAAWQMHDWAASKDAFAHAAKYKAEKRSATNALRQLAQQSAD</sequence>
<dbReference type="KEGG" id="dov:DSCO28_31620"/>
<dbReference type="InterPro" id="IPR011990">
    <property type="entry name" value="TPR-like_helical_dom_sf"/>
</dbReference>